<evidence type="ECO:0000256" key="1">
    <source>
        <dbReference type="ARBA" id="ARBA00023002"/>
    </source>
</evidence>
<dbReference type="RefSeq" id="WP_377196580.1">
    <property type="nucleotide sequence ID" value="NZ_JBHUHF010000001.1"/>
</dbReference>
<accession>A0ABW4V479</accession>
<dbReference type="EC" id="1.14.13.-" evidence="2"/>
<dbReference type="Pfam" id="PF13738">
    <property type="entry name" value="Pyr_redox_3"/>
    <property type="match status" value="1"/>
</dbReference>
<dbReference type="Proteomes" id="UP001597338">
    <property type="component" value="Unassembled WGS sequence"/>
</dbReference>
<gene>
    <name evidence="2" type="ORF">ACFSL2_03885</name>
</gene>
<dbReference type="EMBL" id="JBHUHF010000001">
    <property type="protein sequence ID" value="MFD2024643.1"/>
    <property type="molecule type" value="Genomic_DNA"/>
</dbReference>
<dbReference type="InterPro" id="IPR050982">
    <property type="entry name" value="Auxin_biosynth/cation_transpt"/>
</dbReference>
<dbReference type="Gene3D" id="3.50.50.60">
    <property type="entry name" value="FAD/NAD(P)-binding domain"/>
    <property type="match status" value="1"/>
</dbReference>
<dbReference type="PANTHER" id="PTHR43539">
    <property type="entry name" value="FLAVIN-BINDING MONOOXYGENASE-LIKE PROTEIN (AFU_ORTHOLOGUE AFUA_4G09220)"/>
    <property type="match status" value="1"/>
</dbReference>
<proteinExistence type="predicted"/>
<organism evidence="2 3">
    <name type="scientific">Promicromonospora aerolata</name>
    <dbReference type="NCBI Taxonomy" id="195749"/>
    <lineage>
        <taxon>Bacteria</taxon>
        <taxon>Bacillati</taxon>
        <taxon>Actinomycetota</taxon>
        <taxon>Actinomycetes</taxon>
        <taxon>Micrococcales</taxon>
        <taxon>Promicromonosporaceae</taxon>
        <taxon>Promicromonospora</taxon>
    </lineage>
</organism>
<comment type="caution">
    <text evidence="2">The sequence shown here is derived from an EMBL/GenBank/DDBJ whole genome shotgun (WGS) entry which is preliminary data.</text>
</comment>
<dbReference type="PRINTS" id="PR00368">
    <property type="entry name" value="FADPNR"/>
</dbReference>
<reference evidence="3" key="1">
    <citation type="journal article" date="2019" name="Int. J. Syst. Evol. Microbiol.">
        <title>The Global Catalogue of Microorganisms (GCM) 10K type strain sequencing project: providing services to taxonomists for standard genome sequencing and annotation.</title>
        <authorList>
            <consortium name="The Broad Institute Genomics Platform"/>
            <consortium name="The Broad Institute Genome Sequencing Center for Infectious Disease"/>
            <person name="Wu L."/>
            <person name="Ma J."/>
        </authorList>
    </citation>
    <scope>NUCLEOTIDE SEQUENCE [LARGE SCALE GENOMIC DNA]</scope>
    <source>
        <strain evidence="3">CCM 7043</strain>
    </source>
</reference>
<keyword evidence="2" id="KW-0503">Monooxygenase</keyword>
<keyword evidence="3" id="KW-1185">Reference proteome</keyword>
<dbReference type="SUPFAM" id="SSF51905">
    <property type="entry name" value="FAD/NAD(P)-binding domain"/>
    <property type="match status" value="2"/>
</dbReference>
<keyword evidence="1 2" id="KW-0560">Oxidoreductase</keyword>
<sequence>MSRPVNRTVEVVVIGGGQAGLSMGERLRRAGREFTILEASDRIGHGWRSRWDSLRLFTPARYSQLPGLPLPLPSWSYPGKDQIADYLERYAAELGLPVEAGTRVTALRRTGPGFSLETTAGPWEAAQVVVATGPFQTPSVPAAAHGLSGHVVQVHSSGYQRPEQLPGGTVLVVGGGNSGYQIAWELARSGRDVHLSRGQHNVSVPQRILGRDLFWWQDVLGVLDMPGESRLGRRMRAHDSTVIGLPLRELTAAGVTLHERVVRAEGSSVQLADDTALEVDAVVWATGFRTDFSWIRIPEALDESGSPVHRRGVSTVRGLYFLGLPWLHTTGSALLGFVWRDAAHLAATIEARCPPVDGGRTGAPDRVS</sequence>
<evidence type="ECO:0000313" key="3">
    <source>
        <dbReference type="Proteomes" id="UP001597338"/>
    </source>
</evidence>
<dbReference type="InterPro" id="IPR036188">
    <property type="entry name" value="FAD/NAD-bd_sf"/>
</dbReference>
<dbReference type="GO" id="GO:0004497">
    <property type="term" value="F:monooxygenase activity"/>
    <property type="evidence" value="ECO:0007669"/>
    <property type="project" value="UniProtKB-KW"/>
</dbReference>
<dbReference type="PANTHER" id="PTHR43539:SF78">
    <property type="entry name" value="FLAVIN-CONTAINING MONOOXYGENASE"/>
    <property type="match status" value="1"/>
</dbReference>
<dbReference type="PRINTS" id="PR00411">
    <property type="entry name" value="PNDRDTASEI"/>
</dbReference>
<name>A0ABW4V479_9MICO</name>
<protein>
    <submittedName>
        <fullName evidence="2">Flavin-containing monooxygenase</fullName>
        <ecNumber evidence="2">1.14.13.-</ecNumber>
    </submittedName>
</protein>
<evidence type="ECO:0000313" key="2">
    <source>
        <dbReference type="EMBL" id="MFD2024643.1"/>
    </source>
</evidence>